<organism evidence="5 6">
    <name type="scientific">Novosphingobium jiangmenense</name>
    <dbReference type="NCBI Taxonomy" id="2791981"/>
    <lineage>
        <taxon>Bacteria</taxon>
        <taxon>Pseudomonadati</taxon>
        <taxon>Pseudomonadota</taxon>
        <taxon>Alphaproteobacteria</taxon>
        <taxon>Sphingomonadales</taxon>
        <taxon>Sphingomonadaceae</taxon>
        <taxon>Novosphingobium</taxon>
    </lineage>
</organism>
<dbReference type="SMART" id="SM00028">
    <property type="entry name" value="TPR"/>
    <property type="match status" value="3"/>
</dbReference>
<dbReference type="SUPFAM" id="SSF48452">
    <property type="entry name" value="TPR-like"/>
    <property type="match status" value="2"/>
</dbReference>
<sequence>MTRAMRTRLALALFLTLSACGESPADRIARARQEIAGMELAAARVDLVAALAEQGDDPATLRLLADVQLRLGDGEGAAATADRLERAGATPADLMPIRAEAALLRGNPDAALALLGSAASSHAERVRAAALLAKEDASGALAALRRGVAVGADPLLLRDYARFLIGAGDFDGAASQIAALSRLQPDGFDALMLGADLAARRGRHAEAHGLLEKAAARYPKVPDALIARATVFDLEGKLDEAVAMTNRAATIAPDDPRVRDLKVQFAAMKGDWSTVRSLLAREERTLDPLSANGLSYAEAMLRTGHPEQARALFQRALTRSPNNPFSRLMLAEAQLATGDARAAHATVVPLASSVMAEQRELELAAKAAEAAGLPEATAYRARLADARRGMVKALSAEGNAALVREDWPKAVDVFSRLAQQGEDAEVLKRLALALSHQGRADEAIRTADRARALRPDDPDTSYMAGLVRVRAGRDVPAAIAMLQQAVQAAPDNVIFRQALARYHLREAS</sequence>
<evidence type="ECO:0000313" key="6">
    <source>
        <dbReference type="Proteomes" id="UP000600799"/>
    </source>
</evidence>
<dbReference type="InterPro" id="IPR019734">
    <property type="entry name" value="TPR_rpt"/>
</dbReference>
<evidence type="ECO:0000256" key="1">
    <source>
        <dbReference type="ARBA" id="ARBA00022737"/>
    </source>
</evidence>
<name>A0ABS0HD45_9SPHN</name>
<dbReference type="Proteomes" id="UP000600799">
    <property type="component" value="Unassembled WGS sequence"/>
</dbReference>
<keyword evidence="6" id="KW-1185">Reference proteome</keyword>
<evidence type="ECO:0000256" key="3">
    <source>
        <dbReference type="PROSITE-ProRule" id="PRU00339"/>
    </source>
</evidence>
<feature type="repeat" description="TPR" evidence="3">
    <location>
        <begin position="424"/>
        <end position="457"/>
    </location>
</feature>
<feature type="signal peptide" evidence="4">
    <location>
        <begin position="1"/>
        <end position="21"/>
    </location>
</feature>
<evidence type="ECO:0000256" key="4">
    <source>
        <dbReference type="SAM" id="SignalP"/>
    </source>
</evidence>
<keyword evidence="1" id="KW-0677">Repeat</keyword>
<proteinExistence type="predicted"/>
<keyword evidence="4" id="KW-0732">Signal</keyword>
<dbReference type="Gene3D" id="1.25.40.10">
    <property type="entry name" value="Tetratricopeptide repeat domain"/>
    <property type="match status" value="4"/>
</dbReference>
<keyword evidence="2 3" id="KW-0802">TPR repeat</keyword>
<dbReference type="PROSITE" id="PS51257">
    <property type="entry name" value="PROKAR_LIPOPROTEIN"/>
    <property type="match status" value="1"/>
</dbReference>
<dbReference type="PANTHER" id="PTHR45586">
    <property type="entry name" value="TPR REPEAT-CONTAINING PROTEIN PA4667"/>
    <property type="match status" value="1"/>
</dbReference>
<dbReference type="Pfam" id="PF07721">
    <property type="entry name" value="TPR_4"/>
    <property type="match status" value="2"/>
</dbReference>
<feature type="chain" id="PRO_5045558277" evidence="4">
    <location>
        <begin position="22"/>
        <end position="508"/>
    </location>
</feature>
<dbReference type="InterPro" id="IPR011717">
    <property type="entry name" value="TPR-4"/>
</dbReference>
<dbReference type="RefSeq" id="WP_196274536.1">
    <property type="nucleotide sequence ID" value="NZ_JADQDC010000002.1"/>
</dbReference>
<comment type="caution">
    <text evidence="5">The sequence shown here is derived from an EMBL/GenBank/DDBJ whole genome shotgun (WGS) entry which is preliminary data.</text>
</comment>
<dbReference type="Pfam" id="PF14559">
    <property type="entry name" value="TPR_19"/>
    <property type="match status" value="2"/>
</dbReference>
<reference evidence="5 6" key="1">
    <citation type="submission" date="2020-11" db="EMBL/GenBank/DDBJ databases">
        <title>The genome sequence of Novosphingobium sp. 1Y9A.</title>
        <authorList>
            <person name="Liu Y."/>
        </authorList>
    </citation>
    <scope>NUCLEOTIDE SEQUENCE [LARGE SCALE GENOMIC DNA]</scope>
    <source>
        <strain evidence="5 6">1Y9A</strain>
    </source>
</reference>
<evidence type="ECO:0000256" key="2">
    <source>
        <dbReference type="ARBA" id="ARBA00022803"/>
    </source>
</evidence>
<gene>
    <name evidence="5" type="ORF">I2488_04095</name>
</gene>
<dbReference type="EMBL" id="JADQDC010000002">
    <property type="protein sequence ID" value="MBF9150175.1"/>
    <property type="molecule type" value="Genomic_DNA"/>
</dbReference>
<accession>A0ABS0HD45</accession>
<dbReference type="PROSITE" id="PS50005">
    <property type="entry name" value="TPR"/>
    <property type="match status" value="1"/>
</dbReference>
<dbReference type="InterPro" id="IPR051012">
    <property type="entry name" value="CellSynth/LPSAsmb/PSIAsmb"/>
</dbReference>
<protein>
    <submittedName>
        <fullName evidence="5">Tetratricopeptide repeat protein</fullName>
    </submittedName>
</protein>
<evidence type="ECO:0000313" key="5">
    <source>
        <dbReference type="EMBL" id="MBF9150175.1"/>
    </source>
</evidence>
<dbReference type="Pfam" id="PF13432">
    <property type="entry name" value="TPR_16"/>
    <property type="match status" value="1"/>
</dbReference>
<dbReference type="PANTHER" id="PTHR45586:SF1">
    <property type="entry name" value="LIPOPOLYSACCHARIDE ASSEMBLY PROTEIN B"/>
    <property type="match status" value="1"/>
</dbReference>
<dbReference type="InterPro" id="IPR011990">
    <property type="entry name" value="TPR-like_helical_dom_sf"/>
</dbReference>